<comment type="caution">
    <text evidence="1">The sequence shown here is derived from an EMBL/GenBank/DDBJ whole genome shotgun (WGS) entry which is preliminary data.</text>
</comment>
<gene>
    <name evidence="1" type="ORF">N0B51_09375</name>
</gene>
<reference evidence="1" key="1">
    <citation type="submission" date="2022-09" db="EMBL/GenBank/DDBJ databases">
        <title>The genome sequence of Tsuneonella sp. YG55.</title>
        <authorList>
            <person name="Liu Y."/>
        </authorList>
    </citation>
    <scope>NUCLEOTIDE SEQUENCE</scope>
    <source>
        <strain evidence="1">YG55</strain>
    </source>
</reference>
<protein>
    <submittedName>
        <fullName evidence="1">Uncharacterized protein</fullName>
    </submittedName>
</protein>
<name>A0A9X2W1H5_9SPHN</name>
<dbReference type="EMBL" id="JAOAMV010000004">
    <property type="protein sequence ID" value="MCT2559193.1"/>
    <property type="molecule type" value="Genomic_DNA"/>
</dbReference>
<dbReference type="AlphaFoldDB" id="A0A9X2W1H5"/>
<dbReference type="RefSeq" id="WP_259962065.1">
    <property type="nucleotide sequence ID" value="NZ_JAOAMV010000004.1"/>
</dbReference>
<organism evidence="1 2">
    <name type="scientific">Tsuneonella litorea</name>
    <dbReference type="NCBI Taxonomy" id="2976475"/>
    <lineage>
        <taxon>Bacteria</taxon>
        <taxon>Pseudomonadati</taxon>
        <taxon>Pseudomonadota</taxon>
        <taxon>Alphaproteobacteria</taxon>
        <taxon>Sphingomonadales</taxon>
        <taxon>Erythrobacteraceae</taxon>
        <taxon>Tsuneonella</taxon>
    </lineage>
</organism>
<evidence type="ECO:0000313" key="2">
    <source>
        <dbReference type="Proteomes" id="UP001142648"/>
    </source>
</evidence>
<sequence length="113" mass="12215">MSDKIQQDALHIRKLIREAEAVSDEVLVACARLKQAMVRARQNPQVNVDAGQRALMRLTQAESQALSLSTSLLRVHDELSKVARETMGVEDGTGDTVINPVAIAEAAPALIEA</sequence>
<proteinExistence type="predicted"/>
<dbReference type="Proteomes" id="UP001142648">
    <property type="component" value="Unassembled WGS sequence"/>
</dbReference>
<evidence type="ECO:0000313" key="1">
    <source>
        <dbReference type="EMBL" id="MCT2559193.1"/>
    </source>
</evidence>
<accession>A0A9X2W1H5</accession>
<keyword evidence="2" id="KW-1185">Reference proteome</keyword>